<comment type="caution">
    <text evidence="1">The sequence shown here is derived from an EMBL/GenBank/DDBJ whole genome shotgun (WGS) entry which is preliminary data.</text>
</comment>
<evidence type="ECO:0000313" key="1">
    <source>
        <dbReference type="EMBL" id="ORZ16502.1"/>
    </source>
</evidence>
<dbReference type="OrthoDB" id="1697570at2759"/>
<accession>A0A1X2IHJ2</accession>
<sequence>MNLCISYYTIKFEPLMGHFFITKCKAPVRFSAVSSQQWQPQTILSWVLWLLLVPSVCVLAVDDVGLVMGCIIVGCW</sequence>
<evidence type="ECO:0000313" key="2">
    <source>
        <dbReference type="Proteomes" id="UP000193560"/>
    </source>
</evidence>
<protein>
    <submittedName>
        <fullName evidence="1">Uncharacterized protein</fullName>
    </submittedName>
</protein>
<keyword evidence="2" id="KW-1185">Reference proteome</keyword>
<gene>
    <name evidence="1" type="ORF">BCR42DRAFT_415182</name>
</gene>
<dbReference type="EMBL" id="MCGE01000011">
    <property type="protein sequence ID" value="ORZ16502.1"/>
    <property type="molecule type" value="Genomic_DNA"/>
</dbReference>
<reference evidence="1 2" key="1">
    <citation type="submission" date="2016-07" db="EMBL/GenBank/DDBJ databases">
        <title>Pervasive Adenine N6-methylation of Active Genes in Fungi.</title>
        <authorList>
            <consortium name="DOE Joint Genome Institute"/>
            <person name="Mondo S.J."/>
            <person name="Dannebaum R.O."/>
            <person name="Kuo R.C."/>
            <person name="Labutti K."/>
            <person name="Haridas S."/>
            <person name="Kuo A."/>
            <person name="Salamov A."/>
            <person name="Ahrendt S.R."/>
            <person name="Lipzen A."/>
            <person name="Sullivan W."/>
            <person name="Andreopoulos W.B."/>
            <person name="Clum A."/>
            <person name="Lindquist E."/>
            <person name="Daum C."/>
            <person name="Ramamoorthy G.K."/>
            <person name="Gryganskyi A."/>
            <person name="Culley D."/>
            <person name="Magnuson J.K."/>
            <person name="James T.Y."/>
            <person name="O'Malley M.A."/>
            <person name="Stajich J.E."/>
            <person name="Spatafora J.W."/>
            <person name="Visel A."/>
            <person name="Grigoriev I.V."/>
        </authorList>
    </citation>
    <scope>NUCLEOTIDE SEQUENCE [LARGE SCALE GENOMIC DNA]</scope>
    <source>
        <strain evidence="1 2">NRRL 1336</strain>
    </source>
</reference>
<proteinExistence type="predicted"/>
<organism evidence="1 2">
    <name type="scientific">Absidia repens</name>
    <dbReference type="NCBI Taxonomy" id="90262"/>
    <lineage>
        <taxon>Eukaryota</taxon>
        <taxon>Fungi</taxon>
        <taxon>Fungi incertae sedis</taxon>
        <taxon>Mucoromycota</taxon>
        <taxon>Mucoromycotina</taxon>
        <taxon>Mucoromycetes</taxon>
        <taxon>Mucorales</taxon>
        <taxon>Cunninghamellaceae</taxon>
        <taxon>Absidia</taxon>
    </lineage>
</organism>
<dbReference type="AlphaFoldDB" id="A0A1X2IHJ2"/>
<dbReference type="Proteomes" id="UP000193560">
    <property type="component" value="Unassembled WGS sequence"/>
</dbReference>
<name>A0A1X2IHJ2_9FUNG</name>